<keyword evidence="4" id="KW-1185">Reference proteome</keyword>
<sequence length="111" mass="12583">MLVYTRKDAMVRSSPAPILTPRSQAASIRTPRSPPPPTLTPLPWATGLLKCIPEDSTSWRYSKREEKKWLMSTIFRACSLLMCSQIFCHVVFINEVMFTSEAKMVLQSGCM</sequence>
<dbReference type="EnsemblPlants" id="TuG1812G0100004327.01.T01">
    <property type="protein sequence ID" value="TuG1812G0100004327.01.T01"/>
    <property type="gene ID" value="TuG1812G0100004327.01"/>
</dbReference>
<organism evidence="3 4">
    <name type="scientific">Triticum urartu</name>
    <name type="common">Red wild einkorn</name>
    <name type="synonym">Crithodium urartu</name>
    <dbReference type="NCBI Taxonomy" id="4572"/>
    <lineage>
        <taxon>Eukaryota</taxon>
        <taxon>Viridiplantae</taxon>
        <taxon>Streptophyta</taxon>
        <taxon>Embryophyta</taxon>
        <taxon>Tracheophyta</taxon>
        <taxon>Spermatophyta</taxon>
        <taxon>Magnoliopsida</taxon>
        <taxon>Liliopsida</taxon>
        <taxon>Poales</taxon>
        <taxon>Poaceae</taxon>
        <taxon>BOP clade</taxon>
        <taxon>Pooideae</taxon>
        <taxon>Triticodae</taxon>
        <taxon>Triticeae</taxon>
        <taxon>Triticinae</taxon>
        <taxon>Triticum</taxon>
    </lineage>
</organism>
<dbReference type="AlphaFoldDB" id="A0A8R7P6Z1"/>
<evidence type="ECO:0000256" key="2">
    <source>
        <dbReference type="SAM" id="Phobius"/>
    </source>
</evidence>
<reference evidence="3" key="3">
    <citation type="submission" date="2022-06" db="UniProtKB">
        <authorList>
            <consortium name="EnsemblPlants"/>
        </authorList>
    </citation>
    <scope>IDENTIFICATION</scope>
</reference>
<feature type="transmembrane region" description="Helical" evidence="2">
    <location>
        <begin position="69"/>
        <end position="93"/>
    </location>
</feature>
<keyword evidence="2" id="KW-0812">Transmembrane</keyword>
<evidence type="ECO:0000313" key="4">
    <source>
        <dbReference type="Proteomes" id="UP000015106"/>
    </source>
</evidence>
<accession>A0A8R7P6Z1</accession>
<dbReference type="Proteomes" id="UP000015106">
    <property type="component" value="Chromosome 1"/>
</dbReference>
<feature type="region of interest" description="Disordered" evidence="1">
    <location>
        <begin position="20"/>
        <end position="39"/>
    </location>
</feature>
<dbReference type="Gramene" id="TuG1812G0100004327.01.T01">
    <property type="protein sequence ID" value="TuG1812G0100004327.01.T01"/>
    <property type="gene ID" value="TuG1812G0100004327.01"/>
</dbReference>
<reference evidence="4" key="1">
    <citation type="journal article" date="2013" name="Nature">
        <title>Draft genome of the wheat A-genome progenitor Triticum urartu.</title>
        <authorList>
            <person name="Ling H.Q."/>
            <person name="Zhao S."/>
            <person name="Liu D."/>
            <person name="Wang J."/>
            <person name="Sun H."/>
            <person name="Zhang C."/>
            <person name="Fan H."/>
            <person name="Li D."/>
            <person name="Dong L."/>
            <person name="Tao Y."/>
            <person name="Gao C."/>
            <person name="Wu H."/>
            <person name="Li Y."/>
            <person name="Cui Y."/>
            <person name="Guo X."/>
            <person name="Zheng S."/>
            <person name="Wang B."/>
            <person name="Yu K."/>
            <person name="Liang Q."/>
            <person name="Yang W."/>
            <person name="Lou X."/>
            <person name="Chen J."/>
            <person name="Feng M."/>
            <person name="Jian J."/>
            <person name="Zhang X."/>
            <person name="Luo G."/>
            <person name="Jiang Y."/>
            <person name="Liu J."/>
            <person name="Wang Z."/>
            <person name="Sha Y."/>
            <person name="Zhang B."/>
            <person name="Wu H."/>
            <person name="Tang D."/>
            <person name="Shen Q."/>
            <person name="Xue P."/>
            <person name="Zou S."/>
            <person name="Wang X."/>
            <person name="Liu X."/>
            <person name="Wang F."/>
            <person name="Yang Y."/>
            <person name="An X."/>
            <person name="Dong Z."/>
            <person name="Zhang K."/>
            <person name="Zhang X."/>
            <person name="Luo M.C."/>
            <person name="Dvorak J."/>
            <person name="Tong Y."/>
            <person name="Wang J."/>
            <person name="Yang H."/>
            <person name="Li Z."/>
            <person name="Wang D."/>
            <person name="Zhang A."/>
            <person name="Wang J."/>
        </authorList>
    </citation>
    <scope>NUCLEOTIDE SEQUENCE</scope>
    <source>
        <strain evidence="4">cv. G1812</strain>
    </source>
</reference>
<keyword evidence="2" id="KW-1133">Transmembrane helix</keyword>
<evidence type="ECO:0000313" key="3">
    <source>
        <dbReference type="EnsemblPlants" id="TuG1812G0100004327.01.T01"/>
    </source>
</evidence>
<proteinExistence type="predicted"/>
<reference evidence="3" key="2">
    <citation type="submission" date="2018-03" db="EMBL/GenBank/DDBJ databases">
        <title>The Triticum urartu genome reveals the dynamic nature of wheat genome evolution.</title>
        <authorList>
            <person name="Ling H."/>
            <person name="Ma B."/>
            <person name="Shi X."/>
            <person name="Liu H."/>
            <person name="Dong L."/>
            <person name="Sun H."/>
            <person name="Cao Y."/>
            <person name="Gao Q."/>
            <person name="Zheng S."/>
            <person name="Li Y."/>
            <person name="Yu Y."/>
            <person name="Du H."/>
            <person name="Qi M."/>
            <person name="Li Y."/>
            <person name="Yu H."/>
            <person name="Cui Y."/>
            <person name="Wang N."/>
            <person name="Chen C."/>
            <person name="Wu H."/>
            <person name="Zhao Y."/>
            <person name="Zhang J."/>
            <person name="Li Y."/>
            <person name="Zhou W."/>
            <person name="Zhang B."/>
            <person name="Hu W."/>
            <person name="Eijk M."/>
            <person name="Tang J."/>
            <person name="Witsenboer H."/>
            <person name="Zhao S."/>
            <person name="Li Z."/>
            <person name="Zhang A."/>
            <person name="Wang D."/>
            <person name="Liang C."/>
        </authorList>
    </citation>
    <scope>NUCLEOTIDE SEQUENCE [LARGE SCALE GENOMIC DNA]</scope>
    <source>
        <strain evidence="3">cv. G1812</strain>
    </source>
</reference>
<protein>
    <submittedName>
        <fullName evidence="3">Uncharacterized protein</fullName>
    </submittedName>
</protein>
<evidence type="ECO:0000256" key="1">
    <source>
        <dbReference type="SAM" id="MobiDB-lite"/>
    </source>
</evidence>
<keyword evidence="2" id="KW-0472">Membrane</keyword>
<name>A0A8R7P6Z1_TRIUA</name>